<dbReference type="CDD" id="cd11646">
    <property type="entry name" value="Precorrin_3B_C17_MT"/>
    <property type="match status" value="1"/>
</dbReference>
<dbReference type="UniPathway" id="UPA00148"/>
<evidence type="ECO:0000313" key="8">
    <source>
        <dbReference type="Proteomes" id="UP000464314"/>
    </source>
</evidence>
<proteinExistence type="predicted"/>
<dbReference type="InterPro" id="IPR014777">
    <property type="entry name" value="4pyrrole_Mease_sub1"/>
</dbReference>
<dbReference type="GO" id="GO:0009236">
    <property type="term" value="P:cobalamin biosynthetic process"/>
    <property type="evidence" value="ECO:0007669"/>
    <property type="project" value="UniProtKB-UniPathway"/>
</dbReference>
<name>A0A6P1TMX2_9FIRM</name>
<accession>A0A6P1TMX2</accession>
<dbReference type="SUPFAM" id="SSF53790">
    <property type="entry name" value="Tetrapyrrole methylase"/>
    <property type="match status" value="1"/>
</dbReference>
<evidence type="ECO:0000259" key="6">
    <source>
        <dbReference type="Pfam" id="PF00590"/>
    </source>
</evidence>
<keyword evidence="3 7" id="KW-0489">Methyltransferase</keyword>
<dbReference type="EC" id="2.1.1.131" evidence="7"/>
<feature type="domain" description="Tetrapyrrole methylase" evidence="6">
    <location>
        <begin position="2"/>
        <end position="208"/>
    </location>
</feature>
<dbReference type="Pfam" id="PF00590">
    <property type="entry name" value="TP_methylase"/>
    <property type="match status" value="1"/>
</dbReference>
<reference evidence="7 8" key="1">
    <citation type="submission" date="2020-01" db="EMBL/GenBank/DDBJ databases">
        <title>Genome analysis of Anaerocolumna sp. CBA3638.</title>
        <authorList>
            <person name="Kim J."/>
            <person name="Roh S.W."/>
        </authorList>
    </citation>
    <scope>NUCLEOTIDE SEQUENCE [LARGE SCALE GENOMIC DNA]</scope>
    <source>
        <strain evidence="7 8">CBA3638</strain>
    </source>
</reference>
<dbReference type="KEGG" id="anr:Ana3638_11095"/>
<keyword evidence="4 7" id="KW-0808">Transferase</keyword>
<dbReference type="GO" id="GO:0032259">
    <property type="term" value="P:methylation"/>
    <property type="evidence" value="ECO:0007669"/>
    <property type="project" value="UniProtKB-KW"/>
</dbReference>
<keyword evidence="2" id="KW-0169">Cobalamin biosynthesis</keyword>
<evidence type="ECO:0000256" key="3">
    <source>
        <dbReference type="ARBA" id="ARBA00022603"/>
    </source>
</evidence>
<keyword evidence="8" id="KW-1185">Reference proteome</keyword>
<dbReference type="InterPro" id="IPR006363">
    <property type="entry name" value="Cbl_synth_CobJ/CibH_dom"/>
</dbReference>
<dbReference type="Gene3D" id="3.40.1010.10">
    <property type="entry name" value="Cobalt-precorrin-4 Transmethylase, Domain 1"/>
    <property type="match status" value="1"/>
</dbReference>
<dbReference type="InterPro" id="IPR014776">
    <property type="entry name" value="4pyrrole_Mease_sub2"/>
</dbReference>
<dbReference type="Proteomes" id="UP000464314">
    <property type="component" value="Chromosome"/>
</dbReference>
<dbReference type="InterPro" id="IPR035996">
    <property type="entry name" value="4pyrrol_Methylase_sf"/>
</dbReference>
<dbReference type="PANTHER" id="PTHR47036:SF1">
    <property type="entry name" value="COBALT-FACTOR III C(17)-METHYLTRANSFERASE-RELATED"/>
    <property type="match status" value="1"/>
</dbReference>
<organism evidence="7 8">
    <name type="scientific">Anaerocolumna sedimenticola</name>
    <dbReference type="NCBI Taxonomy" id="2696063"/>
    <lineage>
        <taxon>Bacteria</taxon>
        <taxon>Bacillati</taxon>
        <taxon>Bacillota</taxon>
        <taxon>Clostridia</taxon>
        <taxon>Lachnospirales</taxon>
        <taxon>Lachnospiraceae</taxon>
        <taxon>Anaerocolumna</taxon>
    </lineage>
</organism>
<sequence length="256" mass="28566">MKLYIVGFGAGGYQYMTIQAKEALEDSEVIVGYSVYVDLVRNYFIDKEFYSTSMKKEEDRCRWAIEKTLQGKKVAIICSGDSGVYGLASLVYELAADYEPFEIEVISGVTAALSGGAVLGAPLTHDFAVISLSDLLTPWELIEKRLNCSAMCDMVICLYNPSSKKRIDYLKKACEIILKYRSEATVCGYVRNIGREGEYGKVMNLGDLKDLSVDMFTTVFIGNSTTKNLNNKMVTPRGYKITTDFSRNVEPSKTDH</sequence>
<evidence type="ECO:0000256" key="1">
    <source>
        <dbReference type="ARBA" id="ARBA00004953"/>
    </source>
</evidence>
<protein>
    <submittedName>
        <fullName evidence="7">Precorrin-3B C(17)-methyltransferase</fullName>
        <ecNumber evidence="7">2.1.1.131</ecNumber>
    </submittedName>
</protein>
<dbReference type="AlphaFoldDB" id="A0A6P1TMX2"/>
<evidence type="ECO:0000256" key="4">
    <source>
        <dbReference type="ARBA" id="ARBA00022679"/>
    </source>
</evidence>
<gene>
    <name evidence="7" type="primary">cobJ</name>
    <name evidence="7" type="ORF">Ana3638_11095</name>
</gene>
<dbReference type="InterPro" id="IPR051810">
    <property type="entry name" value="Precorrin_MeTrfase"/>
</dbReference>
<dbReference type="EMBL" id="CP048000">
    <property type="protein sequence ID" value="QHQ61251.1"/>
    <property type="molecule type" value="Genomic_DNA"/>
</dbReference>
<dbReference type="NCBIfam" id="TIGR01466">
    <property type="entry name" value="cobJ_cbiH"/>
    <property type="match status" value="1"/>
</dbReference>
<dbReference type="GO" id="GO:0030789">
    <property type="term" value="F:precorrin-3B C17-methyltransferase activity"/>
    <property type="evidence" value="ECO:0007669"/>
    <property type="project" value="UniProtKB-EC"/>
</dbReference>
<dbReference type="InterPro" id="IPR000878">
    <property type="entry name" value="4pyrrol_Mease"/>
</dbReference>
<keyword evidence="5" id="KW-0949">S-adenosyl-L-methionine</keyword>
<dbReference type="Gene3D" id="3.30.950.10">
    <property type="entry name" value="Methyltransferase, Cobalt-precorrin-4 Transmethylase, Domain 2"/>
    <property type="match status" value="1"/>
</dbReference>
<evidence type="ECO:0000256" key="5">
    <source>
        <dbReference type="ARBA" id="ARBA00022691"/>
    </source>
</evidence>
<dbReference type="RefSeq" id="WP_161838077.1">
    <property type="nucleotide sequence ID" value="NZ_CP048000.1"/>
</dbReference>
<dbReference type="PANTHER" id="PTHR47036">
    <property type="entry name" value="COBALT-FACTOR III C(17)-METHYLTRANSFERASE-RELATED"/>
    <property type="match status" value="1"/>
</dbReference>
<evidence type="ECO:0000313" key="7">
    <source>
        <dbReference type="EMBL" id="QHQ61251.1"/>
    </source>
</evidence>
<evidence type="ECO:0000256" key="2">
    <source>
        <dbReference type="ARBA" id="ARBA00022573"/>
    </source>
</evidence>
<comment type="pathway">
    <text evidence="1">Cofactor biosynthesis; adenosylcobalamin biosynthesis.</text>
</comment>